<reference evidence="1" key="2">
    <citation type="submission" date="2020-06" db="EMBL/GenBank/DDBJ databases">
        <title>Helianthus annuus Genome sequencing and assembly Release 2.</title>
        <authorList>
            <person name="Gouzy J."/>
            <person name="Langlade N."/>
            <person name="Munos S."/>
        </authorList>
    </citation>
    <scope>NUCLEOTIDE SEQUENCE</scope>
    <source>
        <tissue evidence="1">Leaves</tissue>
    </source>
</reference>
<reference evidence="1" key="1">
    <citation type="journal article" date="2017" name="Nature">
        <title>The sunflower genome provides insights into oil metabolism, flowering and Asterid evolution.</title>
        <authorList>
            <person name="Badouin H."/>
            <person name="Gouzy J."/>
            <person name="Grassa C.J."/>
            <person name="Murat F."/>
            <person name="Staton S.E."/>
            <person name="Cottret L."/>
            <person name="Lelandais-Briere C."/>
            <person name="Owens G.L."/>
            <person name="Carrere S."/>
            <person name="Mayjonade B."/>
            <person name="Legrand L."/>
            <person name="Gill N."/>
            <person name="Kane N.C."/>
            <person name="Bowers J.E."/>
            <person name="Hubner S."/>
            <person name="Bellec A."/>
            <person name="Berard A."/>
            <person name="Berges H."/>
            <person name="Blanchet N."/>
            <person name="Boniface M.C."/>
            <person name="Brunel D."/>
            <person name="Catrice O."/>
            <person name="Chaidir N."/>
            <person name="Claudel C."/>
            <person name="Donnadieu C."/>
            <person name="Faraut T."/>
            <person name="Fievet G."/>
            <person name="Helmstetter N."/>
            <person name="King M."/>
            <person name="Knapp S.J."/>
            <person name="Lai Z."/>
            <person name="Le Paslier M.C."/>
            <person name="Lippi Y."/>
            <person name="Lorenzon L."/>
            <person name="Mandel J.R."/>
            <person name="Marage G."/>
            <person name="Marchand G."/>
            <person name="Marquand E."/>
            <person name="Bret-Mestries E."/>
            <person name="Morien E."/>
            <person name="Nambeesan S."/>
            <person name="Nguyen T."/>
            <person name="Pegot-Espagnet P."/>
            <person name="Pouilly N."/>
            <person name="Raftis F."/>
            <person name="Sallet E."/>
            <person name="Schiex T."/>
            <person name="Thomas J."/>
            <person name="Vandecasteele C."/>
            <person name="Vares D."/>
            <person name="Vear F."/>
            <person name="Vautrin S."/>
            <person name="Crespi M."/>
            <person name="Mangin B."/>
            <person name="Burke J.M."/>
            <person name="Salse J."/>
            <person name="Munos S."/>
            <person name="Vincourt P."/>
            <person name="Rieseberg L.H."/>
            <person name="Langlade N.B."/>
        </authorList>
    </citation>
    <scope>NUCLEOTIDE SEQUENCE</scope>
    <source>
        <tissue evidence="1">Leaves</tissue>
    </source>
</reference>
<comment type="caution">
    <text evidence="1">The sequence shown here is derived from an EMBL/GenBank/DDBJ whole genome shotgun (WGS) entry which is preliminary data.</text>
</comment>
<name>A0A9K3IV60_HELAN</name>
<evidence type="ECO:0000313" key="1">
    <source>
        <dbReference type="EMBL" id="KAF5803668.1"/>
    </source>
</evidence>
<evidence type="ECO:0000313" key="2">
    <source>
        <dbReference type="Proteomes" id="UP000215914"/>
    </source>
</evidence>
<sequence>MISSLEYNLEFETNTTKVQLTKIESTSRLAKNGKIENTRCHSLPYFKRFRPRNLRGNL</sequence>
<dbReference type="Proteomes" id="UP000215914">
    <property type="component" value="Unassembled WGS sequence"/>
</dbReference>
<protein>
    <submittedName>
        <fullName evidence="1">Uncharacterized protein</fullName>
    </submittedName>
</protein>
<accession>A0A9K3IV60</accession>
<dbReference type="AlphaFoldDB" id="A0A9K3IV60"/>
<gene>
    <name evidence="1" type="ORF">HanXRQr2_Chr06g0274121</name>
</gene>
<dbReference type="EMBL" id="MNCJ02000321">
    <property type="protein sequence ID" value="KAF5803668.1"/>
    <property type="molecule type" value="Genomic_DNA"/>
</dbReference>
<dbReference type="Gramene" id="mRNA:HanXRQr2_Chr06g0274121">
    <property type="protein sequence ID" value="CDS:HanXRQr2_Chr06g0274121.1"/>
    <property type="gene ID" value="HanXRQr2_Chr06g0274121"/>
</dbReference>
<organism evidence="1 2">
    <name type="scientific">Helianthus annuus</name>
    <name type="common">Common sunflower</name>
    <dbReference type="NCBI Taxonomy" id="4232"/>
    <lineage>
        <taxon>Eukaryota</taxon>
        <taxon>Viridiplantae</taxon>
        <taxon>Streptophyta</taxon>
        <taxon>Embryophyta</taxon>
        <taxon>Tracheophyta</taxon>
        <taxon>Spermatophyta</taxon>
        <taxon>Magnoliopsida</taxon>
        <taxon>eudicotyledons</taxon>
        <taxon>Gunneridae</taxon>
        <taxon>Pentapetalae</taxon>
        <taxon>asterids</taxon>
        <taxon>campanulids</taxon>
        <taxon>Asterales</taxon>
        <taxon>Asteraceae</taxon>
        <taxon>Asteroideae</taxon>
        <taxon>Heliantheae alliance</taxon>
        <taxon>Heliantheae</taxon>
        <taxon>Helianthus</taxon>
    </lineage>
</organism>
<keyword evidence="2" id="KW-1185">Reference proteome</keyword>
<proteinExistence type="predicted"/>